<name>A0ABT1WKF7_9LACT</name>
<evidence type="ECO:0000259" key="12">
    <source>
        <dbReference type="Pfam" id="PF02872"/>
    </source>
</evidence>
<evidence type="ECO:0000256" key="8">
    <source>
        <dbReference type="SAM" id="MobiDB-lite"/>
    </source>
</evidence>
<dbReference type="Pfam" id="PF02872">
    <property type="entry name" value="5_nucleotid_C"/>
    <property type="match status" value="1"/>
</dbReference>
<dbReference type="PANTHER" id="PTHR11575">
    <property type="entry name" value="5'-NUCLEOTIDASE-RELATED"/>
    <property type="match status" value="1"/>
</dbReference>
<comment type="subcellular location">
    <subcellularLocation>
        <location evidence="1">Secreted</location>
    </subcellularLocation>
</comment>
<evidence type="ECO:0000259" key="11">
    <source>
        <dbReference type="Pfam" id="PF00746"/>
    </source>
</evidence>
<evidence type="ECO:0000259" key="10">
    <source>
        <dbReference type="Pfam" id="PF00149"/>
    </source>
</evidence>
<reference evidence="13" key="3">
    <citation type="journal article" date="2023" name="Microbiol. Resour. Announc.">
        <title>Draft Genome Sequence of Granulicatella sp. Strain S8, Isolated from a Marine Fish, Seriola quinqueradiata.</title>
        <authorList>
            <person name="Lee M."/>
            <person name="Farooq A."/>
            <person name="Jeong J.B."/>
            <person name="Jung M.Y."/>
        </authorList>
    </citation>
    <scope>NUCLEOTIDE SEQUENCE</scope>
    <source>
        <strain evidence="13">S8</strain>
    </source>
</reference>
<reference evidence="13" key="1">
    <citation type="submission" date="2022-07" db="EMBL/GenBank/DDBJ databases">
        <authorList>
            <person name="Jung M.-Y."/>
            <person name="Lee M."/>
        </authorList>
    </citation>
    <scope>NUCLEOTIDE SEQUENCE</scope>
    <source>
        <strain evidence="13">S8</strain>
    </source>
</reference>
<proteinExistence type="inferred from homology"/>
<keyword evidence="3" id="KW-0964">Secreted</keyword>
<feature type="transmembrane region" description="Helical" evidence="9">
    <location>
        <begin position="743"/>
        <end position="761"/>
    </location>
</feature>
<dbReference type="Pfam" id="PF00149">
    <property type="entry name" value="Metallophos"/>
    <property type="match status" value="1"/>
</dbReference>
<feature type="region of interest" description="Disordered" evidence="8">
    <location>
        <begin position="32"/>
        <end position="131"/>
    </location>
</feature>
<dbReference type="SUPFAM" id="SSF56300">
    <property type="entry name" value="Metallo-dependent phosphatases"/>
    <property type="match status" value="1"/>
</dbReference>
<evidence type="ECO:0000256" key="6">
    <source>
        <dbReference type="ARBA" id="ARBA00023088"/>
    </source>
</evidence>
<evidence type="ECO:0000256" key="3">
    <source>
        <dbReference type="ARBA" id="ARBA00022525"/>
    </source>
</evidence>
<keyword evidence="9" id="KW-0472">Membrane</keyword>
<dbReference type="InterPro" id="IPR036907">
    <property type="entry name" value="5'-Nucleotdase_C_sf"/>
</dbReference>
<evidence type="ECO:0000256" key="9">
    <source>
        <dbReference type="SAM" id="Phobius"/>
    </source>
</evidence>
<dbReference type="SUPFAM" id="SSF55816">
    <property type="entry name" value="5'-nucleotidase (syn. UDP-sugar hydrolase), C-terminal domain"/>
    <property type="match status" value="1"/>
</dbReference>
<sequence length="768" mass="81879">MEKNKKGYLFYLLVLLLSFFVFYQATPVLAEESVPTSAQESPTSDTSIAPGETPPTTDSTDSAADGATVVDETPADEPKADTPDTATSIDSAQTASDSSSDVTSLEDATVTPSETTEAAVAEPVQASTEEVAKVDTKNVTILHTNDIHGRLEGSSSVIGIAKVATIVEEARAENPVTLVLDAGDAFQGMPISNNSKGAAMAAMMNQVGYDAMTVGNHEFDFGFEEAIGYKDLLNFPIVSSNIYKDGKRVYDPYTIITKDGIGFAVIGATTPETATKTHPNNVKGVTFTDPITETEKVVQELTASHPTIKNYIFLVHLGIDPTTKTEWQGGELARALSINSLLADKQTVVIDGHSHTTVPNGEKYGNVQYVQTGSYLGNIGKVTYTAGENNFNAQLISAAQTADVAEDDKVAALVKEAKDEFAFQNSQVIVEMNPVELNGERSDVRVRETNLGDLVTDAMYNYGQHGFANKTDLAVTNGGGLRASIAKDAPITKGDVINVLPFGNIISQIDVSGQQILDMFAFSLRSAIQVDEAGNPIVDSEGLPLLGSNGGFLQASGVKVFFNPLVSGLKEDGTVDPARILKIQIYNQATETYENLDLTRTYFLATNDFLAVGGDGYDMLYGPREEGPSLDEVFASYLTDIDLLDYANPTPYSRILPLDPALDNDGDGFTNEQELAAGTDPFDPASKPTIADPDKPTKDEPTKQEPTKKEPTEKETAGTKVTTTTSKKAAATILPNTGSDSNLIYLVMGTSFAFAGFVVVGKKSKKAA</sequence>
<evidence type="ECO:0000256" key="4">
    <source>
        <dbReference type="ARBA" id="ARBA00022729"/>
    </source>
</evidence>
<dbReference type="Proteomes" id="UP001059480">
    <property type="component" value="Unassembled WGS sequence"/>
</dbReference>
<feature type="compositionally biased region" description="Basic and acidic residues" evidence="8">
    <location>
        <begin position="692"/>
        <end position="717"/>
    </location>
</feature>
<feature type="chain" id="PRO_5045009859" evidence="7">
    <location>
        <begin position="31"/>
        <end position="768"/>
    </location>
</feature>
<dbReference type="Gene3D" id="3.90.780.10">
    <property type="entry name" value="5'-Nucleotidase, C-terminal domain"/>
    <property type="match status" value="1"/>
</dbReference>
<dbReference type="EMBL" id="JANHNZ010000001">
    <property type="protein sequence ID" value="MCQ9209068.1"/>
    <property type="molecule type" value="Genomic_DNA"/>
</dbReference>
<evidence type="ECO:0000256" key="1">
    <source>
        <dbReference type="ARBA" id="ARBA00004613"/>
    </source>
</evidence>
<comment type="similarity">
    <text evidence="7">Belongs to the 5'-nucleotidase family.</text>
</comment>
<dbReference type="RefSeq" id="WP_256944181.1">
    <property type="nucleotide sequence ID" value="NZ_JANHNZ010000001.1"/>
</dbReference>
<feature type="domain" description="5'-Nucleotidase C-terminal" evidence="12">
    <location>
        <begin position="438"/>
        <end position="620"/>
    </location>
</feature>
<keyword evidence="14" id="KW-1185">Reference proteome</keyword>
<feature type="signal peptide" evidence="7">
    <location>
        <begin position="1"/>
        <end position="30"/>
    </location>
</feature>
<evidence type="ECO:0000256" key="5">
    <source>
        <dbReference type="ARBA" id="ARBA00022837"/>
    </source>
</evidence>
<protein>
    <submittedName>
        <fullName evidence="13">5'-nucleotidase C-terminal domain-containing protein</fullName>
    </submittedName>
</protein>
<dbReference type="InterPro" id="IPR004843">
    <property type="entry name" value="Calcineurin-like_PHP"/>
</dbReference>
<dbReference type="PROSITE" id="PS00786">
    <property type="entry name" value="5_NUCLEOTIDASE_2"/>
    <property type="match status" value="1"/>
</dbReference>
<dbReference type="InterPro" id="IPR008334">
    <property type="entry name" value="5'-Nucleotdase_C"/>
</dbReference>
<feature type="region of interest" description="Disordered" evidence="8">
    <location>
        <begin position="664"/>
        <end position="727"/>
    </location>
</feature>
<dbReference type="Pfam" id="PF18884">
    <property type="entry name" value="TSP3_bac"/>
    <property type="match status" value="1"/>
</dbReference>
<keyword evidence="6" id="KW-0572">Peptidoglycan-anchor</keyword>
<evidence type="ECO:0000313" key="13">
    <source>
        <dbReference type="EMBL" id="MCQ9209068.1"/>
    </source>
</evidence>
<keyword evidence="5" id="KW-0106">Calcium</keyword>
<feature type="compositionally biased region" description="Low complexity" evidence="8">
    <location>
        <begin position="84"/>
        <end position="103"/>
    </location>
</feature>
<keyword evidence="7" id="KW-0378">Hydrolase</keyword>
<gene>
    <name evidence="13" type="ORF">NPA36_00610</name>
</gene>
<evidence type="ECO:0000256" key="7">
    <source>
        <dbReference type="RuleBase" id="RU362119"/>
    </source>
</evidence>
<keyword evidence="4 7" id="KW-0732">Signal</keyword>
<dbReference type="InterPro" id="IPR006146">
    <property type="entry name" value="5'-Nucleotdase_CS"/>
</dbReference>
<reference evidence="13" key="2">
    <citation type="journal article" date="2023" name="Curr. Microbiol.">
        <title>Granulicatella seriolae sp. nov., a Novel Facultative Anaerobe Isolated from Yellowtail Marine Fish.</title>
        <authorList>
            <person name="Lee M."/>
            <person name="Choi Y.J."/>
            <person name="Farooq A."/>
            <person name="Jeong J.B."/>
            <person name="Jung M.Y."/>
        </authorList>
    </citation>
    <scope>NUCLEOTIDE SEQUENCE</scope>
    <source>
        <strain evidence="13">S8</strain>
    </source>
</reference>
<feature type="compositionally biased region" description="Low complexity" evidence="8">
    <location>
        <begin position="718"/>
        <end position="727"/>
    </location>
</feature>
<dbReference type="PANTHER" id="PTHR11575:SF24">
    <property type="entry name" value="5'-NUCLEOTIDASE"/>
    <property type="match status" value="1"/>
</dbReference>
<dbReference type="InterPro" id="IPR019931">
    <property type="entry name" value="LPXTG_anchor"/>
</dbReference>
<dbReference type="InterPro" id="IPR059100">
    <property type="entry name" value="TSP3_bac"/>
</dbReference>
<dbReference type="NCBIfam" id="TIGR01167">
    <property type="entry name" value="LPXTG_anchor"/>
    <property type="match status" value="1"/>
</dbReference>
<keyword evidence="7" id="KW-0547">Nucleotide-binding</keyword>
<organism evidence="13 14">
    <name type="scientific">Granulicatella seriolae</name>
    <dbReference type="NCBI Taxonomy" id="2967226"/>
    <lineage>
        <taxon>Bacteria</taxon>
        <taxon>Bacillati</taxon>
        <taxon>Bacillota</taxon>
        <taxon>Bacilli</taxon>
        <taxon>Lactobacillales</taxon>
        <taxon>Carnobacteriaceae</taxon>
        <taxon>Granulicatella</taxon>
    </lineage>
</organism>
<keyword evidence="9" id="KW-1133">Transmembrane helix</keyword>
<dbReference type="InterPro" id="IPR006179">
    <property type="entry name" value="5_nucleotidase/apyrase"/>
</dbReference>
<keyword evidence="2" id="KW-0134">Cell wall</keyword>
<feature type="domain" description="Calcineurin-like phosphoesterase" evidence="10">
    <location>
        <begin position="140"/>
        <end position="356"/>
    </location>
</feature>
<feature type="domain" description="Gram-positive cocci surface proteins LPxTG" evidence="11">
    <location>
        <begin position="734"/>
        <end position="766"/>
    </location>
</feature>
<evidence type="ECO:0000313" key="14">
    <source>
        <dbReference type="Proteomes" id="UP001059480"/>
    </source>
</evidence>
<dbReference type="PROSITE" id="PS00785">
    <property type="entry name" value="5_NUCLEOTIDASE_1"/>
    <property type="match status" value="1"/>
</dbReference>
<dbReference type="Pfam" id="PF00746">
    <property type="entry name" value="Gram_pos_anchor"/>
    <property type="match status" value="1"/>
</dbReference>
<dbReference type="InterPro" id="IPR029052">
    <property type="entry name" value="Metallo-depent_PP-like"/>
</dbReference>
<comment type="caution">
    <text evidence="13">The sequence shown here is derived from an EMBL/GenBank/DDBJ whole genome shotgun (WGS) entry which is preliminary data.</text>
</comment>
<keyword evidence="9" id="KW-0812">Transmembrane</keyword>
<dbReference type="PRINTS" id="PR01607">
    <property type="entry name" value="APYRASEFAMLY"/>
</dbReference>
<dbReference type="Gene3D" id="3.60.21.10">
    <property type="match status" value="1"/>
</dbReference>
<evidence type="ECO:0000256" key="2">
    <source>
        <dbReference type="ARBA" id="ARBA00022512"/>
    </source>
</evidence>
<feature type="compositionally biased region" description="Polar residues" evidence="8">
    <location>
        <begin position="34"/>
        <end position="47"/>
    </location>
</feature>
<accession>A0ABT1WKF7</accession>